<keyword evidence="1" id="KW-0732">Signal</keyword>
<evidence type="ECO:0000256" key="1">
    <source>
        <dbReference type="SAM" id="SignalP"/>
    </source>
</evidence>
<reference evidence="3" key="1">
    <citation type="submission" date="2018-08" db="EMBL/GenBank/DDBJ databases">
        <authorList>
            <person name="Chevrot R."/>
        </authorList>
    </citation>
    <scope>NUCLEOTIDE SEQUENCE [LARGE SCALE GENOMIC DNA]</scope>
</reference>
<gene>
    <name evidence="2" type="ORF">PBLR_11779</name>
</gene>
<dbReference type="EMBL" id="LS992241">
    <property type="protein sequence ID" value="SYX83357.1"/>
    <property type="molecule type" value="Genomic_DNA"/>
</dbReference>
<dbReference type="AlphaFoldDB" id="A0A383R878"/>
<proteinExistence type="predicted"/>
<dbReference type="RefSeq" id="WP_138185471.1">
    <property type="nucleotide sequence ID" value="NZ_LS992241.1"/>
</dbReference>
<evidence type="ECO:0000313" key="3">
    <source>
        <dbReference type="Proteomes" id="UP000304148"/>
    </source>
</evidence>
<evidence type="ECO:0000313" key="2">
    <source>
        <dbReference type="EMBL" id="SYX83357.1"/>
    </source>
</evidence>
<feature type="signal peptide" evidence="1">
    <location>
        <begin position="1"/>
        <end position="21"/>
    </location>
</feature>
<dbReference type="Proteomes" id="UP000304148">
    <property type="component" value="Chromosome"/>
</dbReference>
<name>A0A383R878_PAEAL</name>
<accession>A0A383R878</accession>
<protein>
    <submittedName>
        <fullName evidence="2">Uncharacterized protein</fullName>
    </submittedName>
</protein>
<feature type="chain" id="PRO_5016963113" evidence="1">
    <location>
        <begin position="22"/>
        <end position="117"/>
    </location>
</feature>
<organism evidence="2 3">
    <name type="scientific">Paenibacillus alvei</name>
    <name type="common">Bacillus alvei</name>
    <dbReference type="NCBI Taxonomy" id="44250"/>
    <lineage>
        <taxon>Bacteria</taxon>
        <taxon>Bacillati</taxon>
        <taxon>Bacillota</taxon>
        <taxon>Bacilli</taxon>
        <taxon>Bacillales</taxon>
        <taxon>Paenibacillaceae</taxon>
        <taxon>Paenibacillus</taxon>
    </lineage>
</organism>
<sequence length="117" mass="12507">MKKVVLILLLAFFSFSTSAFADYIATSHDLTVSQSAQHKLSVGLWSSTNETVEISLYSKGPSGQLNRVFSTTVNIGPTSPSPVEISVGYLSAGTYVLKGEFQGSYGSLGMVSLNQVY</sequence>